<feature type="region of interest" description="Disordered" evidence="1">
    <location>
        <begin position="331"/>
        <end position="354"/>
    </location>
</feature>
<dbReference type="AlphaFoldDB" id="A0A0G4FUL9"/>
<feature type="region of interest" description="Disordered" evidence="1">
    <location>
        <begin position="22"/>
        <end position="45"/>
    </location>
</feature>
<protein>
    <submittedName>
        <fullName evidence="2">Uncharacterized protein</fullName>
    </submittedName>
</protein>
<evidence type="ECO:0000256" key="1">
    <source>
        <dbReference type="SAM" id="MobiDB-lite"/>
    </source>
</evidence>
<accession>A0A0G4FUL9</accession>
<keyword evidence="3" id="KW-1185">Reference proteome</keyword>
<name>A0A0G4FUL9_VITBC</name>
<dbReference type="InParanoid" id="A0A0G4FUL9"/>
<feature type="region of interest" description="Disordered" evidence="1">
    <location>
        <begin position="222"/>
        <end position="315"/>
    </location>
</feature>
<evidence type="ECO:0000313" key="2">
    <source>
        <dbReference type="EMBL" id="CEM18572.1"/>
    </source>
</evidence>
<organism evidence="2 3">
    <name type="scientific">Vitrella brassicaformis (strain CCMP3155)</name>
    <dbReference type="NCBI Taxonomy" id="1169540"/>
    <lineage>
        <taxon>Eukaryota</taxon>
        <taxon>Sar</taxon>
        <taxon>Alveolata</taxon>
        <taxon>Colpodellida</taxon>
        <taxon>Vitrellaceae</taxon>
        <taxon>Vitrella</taxon>
    </lineage>
</organism>
<reference evidence="2 3" key="1">
    <citation type="submission" date="2014-11" db="EMBL/GenBank/DDBJ databases">
        <authorList>
            <person name="Zhu J."/>
            <person name="Qi W."/>
            <person name="Song R."/>
        </authorList>
    </citation>
    <scope>NUCLEOTIDE SEQUENCE [LARGE SCALE GENOMIC DNA]</scope>
</reference>
<feature type="region of interest" description="Disordered" evidence="1">
    <location>
        <begin position="73"/>
        <end position="123"/>
    </location>
</feature>
<dbReference type="VEuPathDB" id="CryptoDB:Vbra_9445"/>
<feature type="compositionally biased region" description="Basic and acidic residues" evidence="1">
    <location>
        <begin position="252"/>
        <end position="268"/>
    </location>
</feature>
<sequence length="413" mass="45835">MLLTIVEWDRELQPSVLSTDWRPSRRRLPSTQTPSPGALPRRNTPAHIRLFKTDTITSLVRLREEDGPWRRREDLWLKGTPQQRRHSAREARGKTSTDTASGRRYSAPERHPAPPALKGGEERGIDDLRQQLEKKDKELCNIANLKEVAGLEALDEYKKNVPRLVFAFGTEKAMNEALIREVHYQQGLMEMMNPHGYDRSTDAHPGPQRLAQPRRQEIAIDPDSLAKSPPSPPDTPAHVRLHKTDTTTSMVRPREEHGSWRRREDHLWLKGTPQQRRHSAPEARVKTSSAMASGRRHYAPENHPAPPPLKGEQKNGIDVEGSFAGAAAIAGEGGEKKEAEETAPAGAEAAGGEGMPLHAVEGEMKPGGHAAAPGATLRQAFRLLLDVHDSLASYLPSVSAELQIYRHQGGDVE</sequence>
<dbReference type="EMBL" id="CDMY01000503">
    <property type="protein sequence ID" value="CEM18572.1"/>
    <property type="molecule type" value="Genomic_DNA"/>
</dbReference>
<evidence type="ECO:0000313" key="3">
    <source>
        <dbReference type="Proteomes" id="UP000041254"/>
    </source>
</evidence>
<dbReference type="Proteomes" id="UP000041254">
    <property type="component" value="Unassembled WGS sequence"/>
</dbReference>
<gene>
    <name evidence="2" type="ORF">Vbra_9445</name>
</gene>
<proteinExistence type="predicted"/>